<dbReference type="InterPro" id="IPR047976">
    <property type="entry name" value="Anti_VapB2-like"/>
</dbReference>
<organism evidence="2 3">
    <name type="scientific">Burkholderia vietnamiensis</name>
    <dbReference type="NCBI Taxonomy" id="60552"/>
    <lineage>
        <taxon>Bacteria</taxon>
        <taxon>Pseudomonadati</taxon>
        <taxon>Pseudomonadota</taxon>
        <taxon>Betaproteobacteria</taxon>
        <taxon>Burkholderiales</taxon>
        <taxon>Burkholderiaceae</taxon>
        <taxon>Burkholderia</taxon>
        <taxon>Burkholderia cepacia complex</taxon>
    </lineage>
</organism>
<evidence type="ECO:0000259" key="1">
    <source>
        <dbReference type="SMART" id="SM00966"/>
    </source>
</evidence>
<dbReference type="Gene3D" id="2.10.260.10">
    <property type="match status" value="1"/>
</dbReference>
<sequence>MHTTRVFRNGNSQAVRIPADLAYERSDIELEIEIECIGDEIRIRPARRPLTQVLKKFAKFAPDFMAEGRGDHEQAEREGL</sequence>
<dbReference type="Pfam" id="PF04014">
    <property type="entry name" value="MazE_antitoxin"/>
    <property type="match status" value="1"/>
</dbReference>
<evidence type="ECO:0000313" key="3">
    <source>
        <dbReference type="Proteomes" id="UP001171620"/>
    </source>
</evidence>
<feature type="domain" description="SpoVT-AbrB" evidence="1">
    <location>
        <begin position="7"/>
        <end position="51"/>
    </location>
</feature>
<reference evidence="2" key="1">
    <citation type="submission" date="2023-07" db="EMBL/GenBank/DDBJ databases">
        <title>A collection of bacterial strains from the Burkholderia cepacia Research Laboratory and Repository.</title>
        <authorList>
            <person name="Lipuma J."/>
            <person name="Spilker T."/>
            <person name="Caverly L."/>
        </authorList>
    </citation>
    <scope>NUCLEOTIDE SEQUENCE</scope>
    <source>
        <strain evidence="2">AU44268</strain>
    </source>
</reference>
<protein>
    <submittedName>
        <fullName evidence="2">Type II toxin-antitoxin system VapB family antitoxin</fullName>
    </submittedName>
</protein>
<dbReference type="RefSeq" id="WP_034192974.1">
    <property type="nucleotide sequence ID" value="NZ_CADFFR010000008.1"/>
</dbReference>
<name>A0AAW7TCM1_BURVI</name>
<dbReference type="InterPro" id="IPR007159">
    <property type="entry name" value="SpoVT-AbrB_dom"/>
</dbReference>
<dbReference type="AlphaFoldDB" id="A0AAW7TCM1"/>
<dbReference type="NCBIfam" id="NF040493">
    <property type="entry name" value="TA_anti_VapB"/>
    <property type="match status" value="1"/>
</dbReference>
<dbReference type="InterPro" id="IPR037914">
    <property type="entry name" value="SpoVT-AbrB_sf"/>
</dbReference>
<gene>
    <name evidence="2" type="primary">vapB</name>
    <name evidence="2" type="ORF">QZM33_31835</name>
</gene>
<evidence type="ECO:0000313" key="2">
    <source>
        <dbReference type="EMBL" id="MDN7799529.1"/>
    </source>
</evidence>
<comment type="caution">
    <text evidence="2">The sequence shown here is derived from an EMBL/GenBank/DDBJ whole genome shotgun (WGS) entry which is preliminary data.</text>
</comment>
<accession>A0AAW7TCM1</accession>
<dbReference type="EMBL" id="JAUJRV010000048">
    <property type="protein sequence ID" value="MDN7799529.1"/>
    <property type="molecule type" value="Genomic_DNA"/>
</dbReference>
<dbReference type="GO" id="GO:0003677">
    <property type="term" value="F:DNA binding"/>
    <property type="evidence" value="ECO:0007669"/>
    <property type="project" value="InterPro"/>
</dbReference>
<dbReference type="SUPFAM" id="SSF89447">
    <property type="entry name" value="AbrB/MazE/MraZ-like"/>
    <property type="match status" value="1"/>
</dbReference>
<proteinExistence type="predicted"/>
<dbReference type="SMART" id="SM00966">
    <property type="entry name" value="SpoVT_AbrB"/>
    <property type="match status" value="1"/>
</dbReference>
<dbReference type="Proteomes" id="UP001171620">
    <property type="component" value="Unassembled WGS sequence"/>
</dbReference>